<evidence type="ECO:0000313" key="3">
    <source>
        <dbReference type="Proteomes" id="UP000013041"/>
    </source>
</evidence>
<protein>
    <recommendedName>
        <fullName evidence="4">Phage scaffold protein</fullName>
    </recommendedName>
</protein>
<dbReference type="Pfam" id="PF14265">
    <property type="entry name" value="DUF4355"/>
    <property type="match status" value="1"/>
</dbReference>
<dbReference type="HOGENOM" id="CLU_101266_1_0_9"/>
<evidence type="ECO:0000256" key="1">
    <source>
        <dbReference type="SAM" id="MobiDB-lite"/>
    </source>
</evidence>
<evidence type="ECO:0008006" key="4">
    <source>
        <dbReference type="Google" id="ProtNLM"/>
    </source>
</evidence>
<dbReference type="InterPro" id="IPR025580">
    <property type="entry name" value="Gp46"/>
</dbReference>
<accession>R0A7D6</accession>
<sequence>MYQKMNLQLFAEPGPDPAPTPEPDPKPEPGPDPSTQSFDDILKNKDYQAEFDRRVQKGIDTALAKAQEKWQALTDDKLSEAEKLAKMTKEEKAQYLAQKQERALAAREADITRRELMAEAKNTLAEKDLPASLAELLNYTDADSCNKSIAALEKAFTQAVQAQVDKKLEGGKPPKKAPPEETVTKEQFVKLGYKERLELKTNNPELYKQLAGK</sequence>
<dbReference type="Proteomes" id="UP000013041">
    <property type="component" value="Unassembled WGS sequence"/>
</dbReference>
<feature type="region of interest" description="Disordered" evidence="1">
    <location>
        <begin position="1"/>
        <end position="45"/>
    </location>
</feature>
<gene>
    <name evidence="2" type="ORF">HMPREF1097_05060</name>
</gene>
<dbReference type="AlphaFoldDB" id="R0A7D6"/>
<comment type="caution">
    <text evidence="2">The sequence shown here is derived from an EMBL/GenBank/DDBJ whole genome shotgun (WGS) entry which is preliminary data.</text>
</comment>
<dbReference type="EMBL" id="AGYG01000032">
    <property type="protein sequence ID" value="ENZ32358.1"/>
    <property type="molecule type" value="Genomic_DNA"/>
</dbReference>
<dbReference type="RefSeq" id="WP_002570531.1">
    <property type="nucleotide sequence ID" value="NZ_KB851139.1"/>
</dbReference>
<name>R0A7D6_9FIRM</name>
<dbReference type="PATRIC" id="fig|997897.5.peg.5321"/>
<reference evidence="2 3" key="1">
    <citation type="submission" date="2013-01" db="EMBL/GenBank/DDBJ databases">
        <title>The Genome Sequence of Clostridium bolteae 90B8.</title>
        <authorList>
            <consortium name="The Broad Institute Genome Sequencing Platform"/>
            <person name="Earl A."/>
            <person name="Ward D."/>
            <person name="Feldgarden M."/>
            <person name="Gevers D."/>
            <person name="Courvalin P."/>
            <person name="Lambert T."/>
            <person name="Walker B."/>
            <person name="Young S.K."/>
            <person name="Zeng Q."/>
            <person name="Gargeya S."/>
            <person name="Fitzgerald M."/>
            <person name="Haas B."/>
            <person name="Abouelleil A."/>
            <person name="Alvarado L."/>
            <person name="Arachchi H.M."/>
            <person name="Berlin A.M."/>
            <person name="Chapman S.B."/>
            <person name="Dewar J."/>
            <person name="Goldberg J."/>
            <person name="Griggs A."/>
            <person name="Gujja S."/>
            <person name="Hansen M."/>
            <person name="Howarth C."/>
            <person name="Imamovic A."/>
            <person name="Larimer J."/>
            <person name="McCowan C."/>
            <person name="Murphy C."/>
            <person name="Neiman D."/>
            <person name="Pearson M."/>
            <person name="Priest M."/>
            <person name="Roberts A."/>
            <person name="Saif S."/>
            <person name="Shea T."/>
            <person name="Sisk P."/>
            <person name="Sykes S."/>
            <person name="Wortman J."/>
            <person name="Nusbaum C."/>
            <person name="Birren B."/>
        </authorList>
    </citation>
    <scope>NUCLEOTIDE SEQUENCE [LARGE SCALE GENOMIC DNA]</scope>
    <source>
        <strain evidence="2 3">90B8</strain>
    </source>
</reference>
<proteinExistence type="predicted"/>
<evidence type="ECO:0000313" key="2">
    <source>
        <dbReference type="EMBL" id="ENZ32358.1"/>
    </source>
</evidence>
<organism evidence="2 3">
    <name type="scientific">Enterocloster bolteae 90B8</name>
    <dbReference type="NCBI Taxonomy" id="997897"/>
    <lineage>
        <taxon>Bacteria</taxon>
        <taxon>Bacillati</taxon>
        <taxon>Bacillota</taxon>
        <taxon>Clostridia</taxon>
        <taxon>Lachnospirales</taxon>
        <taxon>Lachnospiraceae</taxon>
        <taxon>Enterocloster</taxon>
    </lineage>
</organism>